<dbReference type="OrthoDB" id="9787825at2"/>
<accession>A0A3D9Z232</accession>
<dbReference type="PIRSF" id="PIRSF036428">
    <property type="entry name" value="CobL"/>
    <property type="match status" value="1"/>
</dbReference>
<dbReference type="RefSeq" id="WP_115835025.1">
    <property type="nucleotide sequence ID" value="NZ_CP025086.1"/>
</dbReference>
<dbReference type="NCBIfam" id="TIGR02467">
    <property type="entry name" value="CbiE"/>
    <property type="match status" value="1"/>
</dbReference>
<dbReference type="EMBL" id="QUMO01000001">
    <property type="protein sequence ID" value="REF89224.1"/>
    <property type="molecule type" value="Genomic_DNA"/>
</dbReference>
<dbReference type="UniPathway" id="UPA00148"/>
<evidence type="ECO:0000256" key="6">
    <source>
        <dbReference type="ARBA" id="ARBA00022603"/>
    </source>
</evidence>
<evidence type="ECO:0000313" key="11">
    <source>
        <dbReference type="EMBL" id="REF89224.1"/>
    </source>
</evidence>
<keyword evidence="8" id="KW-0949">S-adenosyl-L-methionine</keyword>
<dbReference type="Pfam" id="PF02390">
    <property type="entry name" value="Methyltransf_4"/>
    <property type="match status" value="1"/>
</dbReference>
<dbReference type="Gene3D" id="3.40.50.150">
    <property type="entry name" value="Vaccinia Virus protein VP39"/>
    <property type="match status" value="1"/>
</dbReference>
<keyword evidence="12" id="KW-1185">Reference proteome</keyword>
<dbReference type="InterPro" id="IPR014008">
    <property type="entry name" value="Cbl_synth_MTase_CbiT"/>
</dbReference>
<dbReference type="GO" id="GO:0009236">
    <property type="term" value="P:cobalamin biosynthetic process"/>
    <property type="evidence" value="ECO:0007669"/>
    <property type="project" value="UniProtKB-UniPathway"/>
</dbReference>
<evidence type="ECO:0000313" key="12">
    <source>
        <dbReference type="Proteomes" id="UP000256900"/>
    </source>
</evidence>
<dbReference type="PANTHER" id="PTHR43182">
    <property type="entry name" value="COBALT-PRECORRIN-6B C(15)-METHYLTRANSFERASE (DECARBOXYLATING)"/>
    <property type="match status" value="1"/>
</dbReference>
<dbReference type="Gene3D" id="3.30.950.10">
    <property type="entry name" value="Methyltransferase, Cobalt-precorrin-4 Transmethylase, Domain 2"/>
    <property type="match status" value="1"/>
</dbReference>
<dbReference type="SUPFAM" id="SSF53335">
    <property type="entry name" value="S-adenosyl-L-methionine-dependent methyltransferases"/>
    <property type="match status" value="1"/>
</dbReference>
<evidence type="ECO:0000256" key="8">
    <source>
        <dbReference type="ARBA" id="ARBA00022691"/>
    </source>
</evidence>
<dbReference type="InterPro" id="IPR050714">
    <property type="entry name" value="Cobalamin_biosynth_MTase"/>
</dbReference>
<evidence type="ECO:0000256" key="4">
    <source>
        <dbReference type="ARBA" id="ARBA00011977"/>
    </source>
</evidence>
<dbReference type="SUPFAM" id="SSF53790">
    <property type="entry name" value="Tetrapyrrole methylase"/>
    <property type="match status" value="1"/>
</dbReference>
<dbReference type="Gene3D" id="3.40.1010.10">
    <property type="entry name" value="Cobalt-precorrin-4 Transmethylase, Domain 1"/>
    <property type="match status" value="1"/>
</dbReference>
<dbReference type="InterPro" id="IPR003358">
    <property type="entry name" value="tRNA_(Gua-N-7)_MeTrfase_Trmb"/>
</dbReference>
<dbReference type="InterPro" id="IPR006365">
    <property type="entry name" value="Cbl_synth_CobL"/>
</dbReference>
<proteinExistence type="predicted"/>
<dbReference type="GO" id="GO:0008276">
    <property type="term" value="F:protein methyltransferase activity"/>
    <property type="evidence" value="ECO:0007669"/>
    <property type="project" value="InterPro"/>
</dbReference>
<evidence type="ECO:0000256" key="1">
    <source>
        <dbReference type="ARBA" id="ARBA00000142"/>
    </source>
</evidence>
<dbReference type="CDD" id="cd11644">
    <property type="entry name" value="Precorrin-6Y-MT"/>
    <property type="match status" value="1"/>
</dbReference>
<reference evidence="11 12" key="1">
    <citation type="submission" date="2018-08" db="EMBL/GenBank/DDBJ databases">
        <title>Genomic Encyclopedia of Type Strains, Phase IV (KMG-IV): sequencing the most valuable type-strain genomes for metagenomic binning, comparative biology and taxonomic classification.</title>
        <authorList>
            <person name="Goeker M."/>
        </authorList>
    </citation>
    <scope>NUCLEOTIDE SEQUENCE [LARGE SCALE GENOMIC DNA]</scope>
    <source>
        <strain evidence="11 12">BW863</strain>
    </source>
</reference>
<dbReference type="NCBIfam" id="TIGR02469">
    <property type="entry name" value="CbiT"/>
    <property type="match status" value="1"/>
</dbReference>
<comment type="catalytic activity">
    <reaction evidence="1">
        <text>guanosine(46) in tRNA + S-adenosyl-L-methionine = N(7)-methylguanosine(46) in tRNA + S-adenosyl-L-homocysteine</text>
        <dbReference type="Rhea" id="RHEA:42708"/>
        <dbReference type="Rhea" id="RHEA-COMP:10188"/>
        <dbReference type="Rhea" id="RHEA-COMP:10189"/>
        <dbReference type="ChEBI" id="CHEBI:57856"/>
        <dbReference type="ChEBI" id="CHEBI:59789"/>
        <dbReference type="ChEBI" id="CHEBI:74269"/>
        <dbReference type="ChEBI" id="CHEBI:74480"/>
        <dbReference type="EC" id="2.1.1.33"/>
    </reaction>
</comment>
<dbReference type="InterPro" id="IPR029063">
    <property type="entry name" value="SAM-dependent_MTases_sf"/>
</dbReference>
<dbReference type="AlphaFoldDB" id="A0A3D9Z232"/>
<protein>
    <recommendedName>
        <fullName evidence="4">tRNA (guanine(46)-N(7))-methyltransferase</fullName>
        <ecNumber evidence="4">2.1.1.33</ecNumber>
    </recommendedName>
</protein>
<keyword evidence="7 11" id="KW-0808">Transferase</keyword>
<comment type="pathway">
    <text evidence="3">Cofactor biosynthesis; adenosylcobalamin biosynthesis.</text>
</comment>
<feature type="domain" description="Tetrapyrrole methylase" evidence="10">
    <location>
        <begin position="10"/>
        <end position="195"/>
    </location>
</feature>
<dbReference type="InterPro" id="IPR014777">
    <property type="entry name" value="4pyrrole_Mease_sub1"/>
</dbReference>
<organism evidence="11 12">
    <name type="scientific">Methylovirgula ligni</name>
    <dbReference type="NCBI Taxonomy" id="569860"/>
    <lineage>
        <taxon>Bacteria</taxon>
        <taxon>Pseudomonadati</taxon>
        <taxon>Pseudomonadota</taxon>
        <taxon>Alphaproteobacteria</taxon>
        <taxon>Hyphomicrobiales</taxon>
        <taxon>Beijerinckiaceae</taxon>
        <taxon>Methylovirgula</taxon>
    </lineage>
</organism>
<keyword evidence="5" id="KW-0169">Cobalamin biosynthesis</keyword>
<evidence type="ECO:0000256" key="7">
    <source>
        <dbReference type="ARBA" id="ARBA00022679"/>
    </source>
</evidence>
<evidence type="ECO:0000256" key="5">
    <source>
        <dbReference type="ARBA" id="ARBA00022573"/>
    </source>
</evidence>
<sequence>MNSPSPRRWLTIIGIGEDGLDGLSPAARQLLSQANFIVGGARHLALLGPTQVETLAWPSPFERGIAEIVARRGRPVCVLASGDPFYYGAGAVLAESVSPDEMICLPAPSSLSLAAARLGWPLQDCDVVSLHGRTFERIIPHLRPKARLLVLSWDSTTPEKLARLLVARGLGASRLVVLEALGGPNERVGESTAETFKPRDIADLNLVAIEIVAPHGATFIPLTPGLPDSWFESDGQLTKREIRAVTLSSLAPWPGACLWDIGAGSGSIAIEWMLAHPRNRAIAVEVREDRAARIARNAAALGVPDLKIVSGDALAVMQNLLVPEAIFVGGGGGEVIDAAWSHLPIGRRFVVNAVTIETQSLLAERHAQHGGDLVSLSIAHTDPVGNYRSWHPARPVVQWAVTKS</sequence>
<keyword evidence="6 11" id="KW-0489">Methyltransferase</keyword>
<keyword evidence="9" id="KW-0819">tRNA processing</keyword>
<evidence type="ECO:0000259" key="10">
    <source>
        <dbReference type="Pfam" id="PF00590"/>
    </source>
</evidence>
<dbReference type="InterPro" id="IPR012818">
    <property type="entry name" value="CbiE"/>
</dbReference>
<comment type="caution">
    <text evidence="11">The sequence shown here is derived from an EMBL/GenBank/DDBJ whole genome shotgun (WGS) entry which is preliminary data.</text>
</comment>
<dbReference type="GO" id="GO:0008176">
    <property type="term" value="F:tRNA (guanine(46)-N7)-methyltransferase activity"/>
    <property type="evidence" value="ECO:0007669"/>
    <property type="project" value="UniProtKB-EC"/>
</dbReference>
<dbReference type="InterPro" id="IPR014776">
    <property type="entry name" value="4pyrrole_Mease_sub2"/>
</dbReference>
<evidence type="ECO:0000256" key="9">
    <source>
        <dbReference type="ARBA" id="ARBA00022694"/>
    </source>
</evidence>
<dbReference type="InterPro" id="IPR000878">
    <property type="entry name" value="4pyrrol_Mease"/>
</dbReference>
<comment type="function">
    <text evidence="2">Catalyzes the formation of N(7)-methylguanine at position 46 (m7G46) in tRNA.</text>
</comment>
<dbReference type="EC" id="2.1.1.33" evidence="4"/>
<dbReference type="InterPro" id="IPR035996">
    <property type="entry name" value="4pyrrol_Methylase_sf"/>
</dbReference>
<name>A0A3D9Z232_9HYPH</name>
<evidence type="ECO:0000256" key="2">
    <source>
        <dbReference type="ARBA" id="ARBA00003015"/>
    </source>
</evidence>
<dbReference type="Proteomes" id="UP000256900">
    <property type="component" value="Unassembled WGS sequence"/>
</dbReference>
<dbReference type="PANTHER" id="PTHR43182:SF1">
    <property type="entry name" value="COBALT-PRECORRIN-7 C(5)-METHYLTRANSFERASE"/>
    <property type="match status" value="1"/>
</dbReference>
<evidence type="ECO:0000256" key="3">
    <source>
        <dbReference type="ARBA" id="ARBA00004953"/>
    </source>
</evidence>
<dbReference type="Pfam" id="PF00590">
    <property type="entry name" value="TP_methylase"/>
    <property type="match status" value="1"/>
</dbReference>
<gene>
    <name evidence="11" type="ORF">DES32_0442</name>
</gene>